<proteinExistence type="predicted"/>
<accession>A0A078AHJ9</accession>
<evidence type="ECO:0000313" key="1">
    <source>
        <dbReference type="EMBL" id="CDW81341.1"/>
    </source>
</evidence>
<evidence type="ECO:0000313" key="2">
    <source>
        <dbReference type="Proteomes" id="UP000039865"/>
    </source>
</evidence>
<name>A0A078AHJ9_STYLE</name>
<keyword evidence="2" id="KW-1185">Reference proteome</keyword>
<sequence length="102" mass="12169">MIHNPLLLLLKKLFSQSRMNINQPGRLQLTEEQKEDFRKECGAFIVRWLEQGLCTEELAQEYRDDLEFRINSYTDAEGQEETFEQDLEICRKENDEIAKQTQ</sequence>
<dbReference type="EMBL" id="CCKQ01009832">
    <property type="protein sequence ID" value="CDW81341.1"/>
    <property type="molecule type" value="Genomic_DNA"/>
</dbReference>
<dbReference type="Proteomes" id="UP000039865">
    <property type="component" value="Unassembled WGS sequence"/>
</dbReference>
<gene>
    <name evidence="1" type="primary">Contig5144.g5517</name>
    <name evidence="1" type="ORF">STYLEM_10356</name>
</gene>
<reference evidence="1 2" key="1">
    <citation type="submission" date="2014-06" db="EMBL/GenBank/DDBJ databases">
        <authorList>
            <person name="Swart Estienne"/>
        </authorList>
    </citation>
    <scope>NUCLEOTIDE SEQUENCE [LARGE SCALE GENOMIC DNA]</scope>
    <source>
        <strain evidence="1 2">130c</strain>
    </source>
</reference>
<protein>
    <submittedName>
        <fullName evidence="1">Uncharacterized protein</fullName>
    </submittedName>
</protein>
<dbReference type="AlphaFoldDB" id="A0A078AHJ9"/>
<dbReference type="InParanoid" id="A0A078AHJ9"/>
<organism evidence="1 2">
    <name type="scientific">Stylonychia lemnae</name>
    <name type="common">Ciliate</name>
    <dbReference type="NCBI Taxonomy" id="5949"/>
    <lineage>
        <taxon>Eukaryota</taxon>
        <taxon>Sar</taxon>
        <taxon>Alveolata</taxon>
        <taxon>Ciliophora</taxon>
        <taxon>Intramacronucleata</taxon>
        <taxon>Spirotrichea</taxon>
        <taxon>Stichotrichia</taxon>
        <taxon>Sporadotrichida</taxon>
        <taxon>Oxytrichidae</taxon>
        <taxon>Stylonychinae</taxon>
        <taxon>Stylonychia</taxon>
    </lineage>
</organism>